<dbReference type="EMBL" id="CAKLBC010000093">
    <property type="protein sequence ID" value="CAH0484748.1"/>
    <property type="molecule type" value="Genomic_DNA"/>
</dbReference>
<sequence>MLGDLLERMNRMESSQAGKAEQQRKDSVESSIFSSFLETRASINLQALKRTPPYKRSPNLLPVTYFGAQRPAYAGDDIVDAPTQVNDNF</sequence>
<evidence type="ECO:0000313" key="2">
    <source>
        <dbReference type="EMBL" id="CAH0484748.1"/>
    </source>
</evidence>
<gene>
    <name evidence="2" type="ORF">PFR001_LOCUS489</name>
</gene>
<reference evidence="2 3" key="1">
    <citation type="submission" date="2021-11" db="EMBL/GenBank/DDBJ databases">
        <authorList>
            <person name="Islam A."/>
            <person name="Islam S."/>
            <person name="Flora M.S."/>
            <person name="Rahman M."/>
            <person name="Ziaur R.M."/>
            <person name="Epstein J.H."/>
            <person name="Hassan M."/>
            <person name="Klassen M."/>
            <person name="Woodard K."/>
            <person name="Webb A."/>
            <person name="Webby R.J."/>
            <person name="El Zowalaty M.E."/>
        </authorList>
    </citation>
    <scope>NUCLEOTIDE SEQUENCE [LARGE SCALE GENOMIC DNA]</scope>
    <source>
        <strain evidence="2">Pf1</strain>
    </source>
</reference>
<name>A0ABN8BV18_9STRA</name>
<evidence type="ECO:0000256" key="1">
    <source>
        <dbReference type="SAM" id="MobiDB-lite"/>
    </source>
</evidence>
<evidence type="ECO:0000313" key="3">
    <source>
        <dbReference type="Proteomes" id="UP001157938"/>
    </source>
</evidence>
<keyword evidence="3" id="KW-1185">Reference proteome</keyword>
<comment type="caution">
    <text evidence="2">The sequence shown here is derived from an EMBL/GenBank/DDBJ whole genome shotgun (WGS) entry which is preliminary data.</text>
</comment>
<dbReference type="Proteomes" id="UP001157938">
    <property type="component" value="Unassembled WGS sequence"/>
</dbReference>
<organism evidence="2 3">
    <name type="scientific">Peronospora farinosa</name>
    <dbReference type="NCBI Taxonomy" id="134698"/>
    <lineage>
        <taxon>Eukaryota</taxon>
        <taxon>Sar</taxon>
        <taxon>Stramenopiles</taxon>
        <taxon>Oomycota</taxon>
        <taxon>Peronosporomycetes</taxon>
        <taxon>Peronosporales</taxon>
        <taxon>Peronosporaceae</taxon>
        <taxon>Peronospora</taxon>
    </lineage>
</organism>
<protein>
    <submittedName>
        <fullName evidence="2">Uncharacterized protein</fullName>
    </submittedName>
</protein>
<feature type="region of interest" description="Disordered" evidence="1">
    <location>
        <begin position="1"/>
        <end position="27"/>
    </location>
</feature>
<feature type="compositionally biased region" description="Basic and acidic residues" evidence="1">
    <location>
        <begin position="1"/>
        <end position="11"/>
    </location>
</feature>
<proteinExistence type="predicted"/>
<accession>A0ABN8BV18</accession>